<dbReference type="Gene3D" id="3.30.40.10">
    <property type="entry name" value="Zinc/RING finger domain, C3HC4 (zinc finger)"/>
    <property type="match status" value="1"/>
</dbReference>
<feature type="compositionally biased region" description="Low complexity" evidence="5">
    <location>
        <begin position="125"/>
        <end position="134"/>
    </location>
</feature>
<keyword evidence="2 4" id="KW-0863">Zinc-finger</keyword>
<evidence type="ECO:0000256" key="4">
    <source>
        <dbReference type="PROSITE-ProRule" id="PRU00175"/>
    </source>
</evidence>
<dbReference type="InterPro" id="IPR013083">
    <property type="entry name" value="Znf_RING/FYVE/PHD"/>
</dbReference>
<feature type="domain" description="RING-type" evidence="6">
    <location>
        <begin position="20"/>
        <end position="54"/>
    </location>
</feature>
<keyword evidence="8" id="KW-1185">Reference proteome</keyword>
<dbReference type="Pfam" id="PF13445">
    <property type="entry name" value="zf-RING_UBOX"/>
    <property type="match status" value="1"/>
</dbReference>
<dbReference type="GO" id="GO:0008270">
    <property type="term" value="F:zinc ion binding"/>
    <property type="evidence" value="ECO:0007669"/>
    <property type="project" value="UniProtKB-KW"/>
</dbReference>
<sequence>MEFKDVKIQFIKVPSIYLHCQICQEVFTKPVVITCSHTFCETCIQEFTNCPLCNVKIDKSDTSRDIIAYKVINSLDINCPKAPHCDENCRWKGNLMTLGRHIKLYKEDQTNDEYKIYKEKYERTQSQSQSQNQSTEKRQNQNSDLKCYSQQIQKEDTSTDINKQQLIKSDKFVEQNIHLQADQQENVRTQMVKDLKNTFDLTKSDDKEIENCDNIQQDIQINNNIEQQGFLQQQQQVQQQPQYQIVQNSNNQQQNLNQQVQNQQQYEDEENFEELLKKAMEESMKTFQEEQQLKNQSQVQQG</sequence>
<dbReference type="InterPro" id="IPR003903">
    <property type="entry name" value="UIM_dom"/>
</dbReference>
<dbReference type="PROSITE" id="PS50089">
    <property type="entry name" value="ZF_RING_2"/>
    <property type="match status" value="1"/>
</dbReference>
<feature type="region of interest" description="Disordered" evidence="5">
    <location>
        <begin position="122"/>
        <end position="147"/>
    </location>
</feature>
<protein>
    <recommendedName>
        <fullName evidence="6">RING-type domain-containing protein</fullName>
    </recommendedName>
</protein>
<keyword evidence="1" id="KW-0479">Metal-binding</keyword>
<keyword evidence="3" id="KW-0862">Zinc</keyword>
<dbReference type="Proteomes" id="UP000054937">
    <property type="component" value="Unassembled WGS sequence"/>
</dbReference>
<dbReference type="InParanoid" id="A0A0V0QS61"/>
<proteinExistence type="predicted"/>
<dbReference type="InterPro" id="IPR027370">
    <property type="entry name" value="Znf-RING_euk"/>
</dbReference>
<dbReference type="OrthoDB" id="305238at2759"/>
<evidence type="ECO:0000256" key="3">
    <source>
        <dbReference type="ARBA" id="ARBA00022833"/>
    </source>
</evidence>
<dbReference type="InterPro" id="IPR017907">
    <property type="entry name" value="Znf_RING_CS"/>
</dbReference>
<dbReference type="SUPFAM" id="SSF57850">
    <property type="entry name" value="RING/U-box"/>
    <property type="match status" value="1"/>
</dbReference>
<feature type="region of interest" description="Disordered" evidence="5">
    <location>
        <begin position="283"/>
        <end position="302"/>
    </location>
</feature>
<feature type="compositionally biased region" description="Basic and acidic residues" evidence="5">
    <location>
        <begin position="283"/>
        <end position="292"/>
    </location>
</feature>
<comment type="caution">
    <text evidence="7">The sequence shown here is derived from an EMBL/GenBank/DDBJ whole genome shotgun (WGS) entry which is preliminary data.</text>
</comment>
<evidence type="ECO:0000256" key="2">
    <source>
        <dbReference type="ARBA" id="ARBA00022771"/>
    </source>
</evidence>
<organism evidence="7 8">
    <name type="scientific">Pseudocohnilembus persalinus</name>
    <name type="common">Ciliate</name>
    <dbReference type="NCBI Taxonomy" id="266149"/>
    <lineage>
        <taxon>Eukaryota</taxon>
        <taxon>Sar</taxon>
        <taxon>Alveolata</taxon>
        <taxon>Ciliophora</taxon>
        <taxon>Intramacronucleata</taxon>
        <taxon>Oligohymenophorea</taxon>
        <taxon>Scuticociliatia</taxon>
        <taxon>Philasterida</taxon>
        <taxon>Pseudocohnilembidae</taxon>
        <taxon>Pseudocohnilembus</taxon>
    </lineage>
</organism>
<accession>A0A0V0QS61</accession>
<dbReference type="EMBL" id="LDAU01000110">
    <property type="protein sequence ID" value="KRX05037.1"/>
    <property type="molecule type" value="Genomic_DNA"/>
</dbReference>
<dbReference type="SMART" id="SM00184">
    <property type="entry name" value="RING"/>
    <property type="match status" value="1"/>
</dbReference>
<evidence type="ECO:0000259" key="6">
    <source>
        <dbReference type="PROSITE" id="PS50089"/>
    </source>
</evidence>
<dbReference type="OMA" id="KQICKIC"/>
<dbReference type="PROSITE" id="PS50330">
    <property type="entry name" value="UIM"/>
    <property type="match status" value="1"/>
</dbReference>
<evidence type="ECO:0000256" key="5">
    <source>
        <dbReference type="SAM" id="MobiDB-lite"/>
    </source>
</evidence>
<gene>
    <name evidence="7" type="ORF">PPERSA_06671</name>
</gene>
<feature type="compositionally biased region" description="Polar residues" evidence="5">
    <location>
        <begin position="293"/>
        <end position="302"/>
    </location>
</feature>
<dbReference type="InterPro" id="IPR001841">
    <property type="entry name" value="Znf_RING"/>
</dbReference>
<dbReference type="AlphaFoldDB" id="A0A0V0QS61"/>
<reference evidence="7 8" key="1">
    <citation type="journal article" date="2015" name="Sci. Rep.">
        <title>Genome of the facultative scuticociliatosis pathogen Pseudocohnilembus persalinus provides insight into its virulence through horizontal gene transfer.</title>
        <authorList>
            <person name="Xiong J."/>
            <person name="Wang G."/>
            <person name="Cheng J."/>
            <person name="Tian M."/>
            <person name="Pan X."/>
            <person name="Warren A."/>
            <person name="Jiang C."/>
            <person name="Yuan D."/>
            <person name="Miao W."/>
        </authorList>
    </citation>
    <scope>NUCLEOTIDE SEQUENCE [LARGE SCALE GENOMIC DNA]</scope>
    <source>
        <strain evidence="7">36N120E</strain>
    </source>
</reference>
<dbReference type="PROSITE" id="PS00518">
    <property type="entry name" value="ZF_RING_1"/>
    <property type="match status" value="1"/>
</dbReference>
<evidence type="ECO:0000256" key="1">
    <source>
        <dbReference type="ARBA" id="ARBA00022723"/>
    </source>
</evidence>
<evidence type="ECO:0000313" key="8">
    <source>
        <dbReference type="Proteomes" id="UP000054937"/>
    </source>
</evidence>
<name>A0A0V0QS61_PSEPJ</name>
<evidence type="ECO:0000313" key="7">
    <source>
        <dbReference type="EMBL" id="KRX05037.1"/>
    </source>
</evidence>